<name>A0A5N0E685_9NOCA</name>
<gene>
    <name evidence="1" type="ORF">F3087_37270</name>
</gene>
<evidence type="ECO:0000313" key="1">
    <source>
        <dbReference type="EMBL" id="KAA8883929.1"/>
    </source>
</evidence>
<keyword evidence="2" id="KW-1185">Reference proteome</keyword>
<evidence type="ECO:0000313" key="2">
    <source>
        <dbReference type="Proteomes" id="UP000323876"/>
    </source>
</evidence>
<sequence>MGAGREFTDDFFAPRADDVVLGKPEAEQYYRKFLGELGITALGELTVPLVTTFGFAAHFVATTENWALYRLSDNAFEPGFLRSALFDAIVTAMVRDALAFYRHTRALGLRVLAVMPPQRVPPLSDPEVFLAAQETIRRAVTALDVEVIDLRARITDASGFQRRELCQADDEIHGNTAWGRIVLRELLDRGL</sequence>
<dbReference type="EMBL" id="VXLC01000025">
    <property type="protein sequence ID" value="KAA8883929.1"/>
    <property type="molecule type" value="Genomic_DNA"/>
</dbReference>
<accession>A0A5N0E685</accession>
<evidence type="ECO:0008006" key="3">
    <source>
        <dbReference type="Google" id="ProtNLM"/>
    </source>
</evidence>
<protein>
    <recommendedName>
        <fullName evidence="3">SGNH/GDSL hydrolase family protein</fullName>
    </recommendedName>
</protein>
<dbReference type="OrthoDB" id="7843741at2"/>
<reference evidence="1 2" key="1">
    <citation type="submission" date="2019-09" db="EMBL/GenBank/DDBJ databases">
        <authorList>
            <person name="Wang X."/>
        </authorList>
    </citation>
    <scope>NUCLEOTIDE SEQUENCE [LARGE SCALE GENOMIC DNA]</scope>
    <source>
        <strain evidence="1 2">CICC 11023</strain>
    </source>
</reference>
<proteinExistence type="predicted"/>
<comment type="caution">
    <text evidence="1">The sequence shown here is derived from an EMBL/GenBank/DDBJ whole genome shotgun (WGS) entry which is preliminary data.</text>
</comment>
<dbReference type="AlphaFoldDB" id="A0A5N0E685"/>
<dbReference type="Proteomes" id="UP000323876">
    <property type="component" value="Unassembled WGS sequence"/>
</dbReference>
<organism evidence="1 2">
    <name type="scientific">Nocardia colli</name>
    <dbReference type="NCBI Taxonomy" id="2545717"/>
    <lineage>
        <taxon>Bacteria</taxon>
        <taxon>Bacillati</taxon>
        <taxon>Actinomycetota</taxon>
        <taxon>Actinomycetes</taxon>
        <taxon>Mycobacteriales</taxon>
        <taxon>Nocardiaceae</taxon>
        <taxon>Nocardia</taxon>
    </lineage>
</organism>